<sequence length="41" mass="4693">MNIINDKRGISRRCCLAAISEPVVVETMLTSRQKEIDYIPQ</sequence>
<dbReference type="RefSeq" id="WP_350262019.1">
    <property type="nucleotide sequence ID" value="NZ_CP158292.1"/>
</dbReference>
<dbReference type="AlphaFoldDB" id="A0AAU7U130"/>
<gene>
    <name evidence="1" type="ORF">AAF463_11140</name>
</gene>
<reference evidence="1" key="1">
    <citation type="submission" date="2024-06" db="EMBL/GenBank/DDBJ databases">
        <title>Multiomics insights into the TNT degradation mechanism by Pantoea sp. BJ2 isolated from an ammunition destruction site.</title>
        <authorList>
            <person name="Luo J."/>
        </authorList>
    </citation>
    <scope>NUCLEOTIDE SEQUENCE</scope>
    <source>
        <strain evidence="1">BJ2</strain>
    </source>
</reference>
<accession>A0AAU7U130</accession>
<name>A0AAU7U130_9GAMM</name>
<protein>
    <submittedName>
        <fullName evidence="1">Uncharacterized protein</fullName>
    </submittedName>
</protein>
<organism evidence="1">
    <name type="scientific">Pantoea sp. BJ2</name>
    <dbReference type="NCBI Taxonomy" id="3141322"/>
    <lineage>
        <taxon>Bacteria</taxon>
        <taxon>Pseudomonadati</taxon>
        <taxon>Pseudomonadota</taxon>
        <taxon>Gammaproteobacteria</taxon>
        <taxon>Enterobacterales</taxon>
        <taxon>Erwiniaceae</taxon>
        <taxon>Pantoea</taxon>
    </lineage>
</organism>
<dbReference type="EMBL" id="CP158292">
    <property type="protein sequence ID" value="XBV46713.1"/>
    <property type="molecule type" value="Genomic_DNA"/>
</dbReference>
<evidence type="ECO:0000313" key="1">
    <source>
        <dbReference type="EMBL" id="XBV46713.1"/>
    </source>
</evidence>
<proteinExistence type="predicted"/>